<evidence type="ECO:0000313" key="2">
    <source>
        <dbReference type="EMBL" id="GFY35940.1"/>
    </source>
</evidence>
<dbReference type="Pfam" id="PF00078">
    <property type="entry name" value="RVT_1"/>
    <property type="match status" value="1"/>
</dbReference>
<accession>A0A8X7BLU1</accession>
<evidence type="ECO:0000313" key="3">
    <source>
        <dbReference type="Proteomes" id="UP000887159"/>
    </source>
</evidence>
<keyword evidence="3" id="KW-1185">Reference proteome</keyword>
<dbReference type="PROSITE" id="PS50878">
    <property type="entry name" value="RT_POL"/>
    <property type="match status" value="1"/>
</dbReference>
<dbReference type="SUPFAM" id="SSF56672">
    <property type="entry name" value="DNA/RNA polymerases"/>
    <property type="match status" value="1"/>
</dbReference>
<dbReference type="CDD" id="cd01647">
    <property type="entry name" value="RT_LTR"/>
    <property type="match status" value="1"/>
</dbReference>
<name>A0A8X7BLU1_TRICX</name>
<protein>
    <submittedName>
        <fullName evidence="2">Retrovirus-related Pol polyprotein from transposon 297</fullName>
    </submittedName>
</protein>
<dbReference type="InterPro" id="IPR043128">
    <property type="entry name" value="Rev_trsase/Diguanyl_cyclase"/>
</dbReference>
<dbReference type="InterPro" id="IPR051320">
    <property type="entry name" value="Viral_Replic_Matur_Polypro"/>
</dbReference>
<dbReference type="InterPro" id="IPR000477">
    <property type="entry name" value="RT_dom"/>
</dbReference>
<sequence>MVPFGLRNAAATYQRAMSKVVQTISDFACAYIDDLAIFSDTRQEHLNHLEEVFKRLEHFNFSVNLGKCKFARQKVKYLGHVIGSGRHSPDKERIKAIQNLQAPTTEKCFGIVQFL</sequence>
<dbReference type="PANTHER" id="PTHR33064:SF29">
    <property type="entry name" value="PEPTIDASE A2 DOMAIN-CONTAINING PROTEIN-RELATED"/>
    <property type="match status" value="1"/>
</dbReference>
<evidence type="ECO:0000259" key="1">
    <source>
        <dbReference type="PROSITE" id="PS50878"/>
    </source>
</evidence>
<dbReference type="PANTHER" id="PTHR33064">
    <property type="entry name" value="POL PROTEIN"/>
    <property type="match status" value="1"/>
</dbReference>
<gene>
    <name evidence="2" type="primary">pol</name>
    <name evidence="2" type="ORF">TNCV_4843121</name>
</gene>
<dbReference type="GO" id="GO:0071897">
    <property type="term" value="P:DNA biosynthetic process"/>
    <property type="evidence" value="ECO:0007669"/>
    <property type="project" value="UniProtKB-ARBA"/>
</dbReference>
<dbReference type="Gene3D" id="3.30.70.270">
    <property type="match status" value="1"/>
</dbReference>
<reference evidence="2" key="1">
    <citation type="submission" date="2020-08" db="EMBL/GenBank/DDBJ databases">
        <title>Multicomponent nature underlies the extraordinary mechanical properties of spider dragline silk.</title>
        <authorList>
            <person name="Kono N."/>
            <person name="Nakamura H."/>
            <person name="Mori M."/>
            <person name="Yoshida Y."/>
            <person name="Ohtoshi R."/>
            <person name="Malay A.D."/>
            <person name="Moran D.A.P."/>
            <person name="Tomita M."/>
            <person name="Numata K."/>
            <person name="Arakawa K."/>
        </authorList>
    </citation>
    <scope>NUCLEOTIDE SEQUENCE</scope>
</reference>
<dbReference type="EMBL" id="BMAU01021435">
    <property type="protein sequence ID" value="GFY35940.1"/>
    <property type="molecule type" value="Genomic_DNA"/>
</dbReference>
<dbReference type="FunFam" id="3.30.70.270:FF:000003">
    <property type="entry name" value="Transposon Ty3-G Gag-Pol polyprotein"/>
    <property type="match status" value="1"/>
</dbReference>
<feature type="domain" description="Reverse transcriptase" evidence="1">
    <location>
        <begin position="1"/>
        <end position="82"/>
    </location>
</feature>
<dbReference type="Proteomes" id="UP000887159">
    <property type="component" value="Unassembled WGS sequence"/>
</dbReference>
<dbReference type="InterPro" id="IPR043502">
    <property type="entry name" value="DNA/RNA_pol_sf"/>
</dbReference>
<comment type="caution">
    <text evidence="2">The sequence shown here is derived from an EMBL/GenBank/DDBJ whole genome shotgun (WGS) entry which is preliminary data.</text>
</comment>
<proteinExistence type="predicted"/>
<organism evidence="2 3">
    <name type="scientific">Trichonephila clavipes</name>
    <name type="common">Golden silk orbweaver</name>
    <name type="synonym">Nephila clavipes</name>
    <dbReference type="NCBI Taxonomy" id="2585209"/>
    <lineage>
        <taxon>Eukaryota</taxon>
        <taxon>Metazoa</taxon>
        <taxon>Ecdysozoa</taxon>
        <taxon>Arthropoda</taxon>
        <taxon>Chelicerata</taxon>
        <taxon>Arachnida</taxon>
        <taxon>Araneae</taxon>
        <taxon>Araneomorphae</taxon>
        <taxon>Entelegynae</taxon>
        <taxon>Araneoidea</taxon>
        <taxon>Nephilidae</taxon>
        <taxon>Trichonephila</taxon>
    </lineage>
</organism>
<dbReference type="AlphaFoldDB" id="A0A8X7BLU1"/>